<dbReference type="CDD" id="cd00090">
    <property type="entry name" value="HTH_ARSR"/>
    <property type="match status" value="1"/>
</dbReference>
<dbReference type="InterPro" id="IPR001845">
    <property type="entry name" value="HTH_ArsR_DNA-bd_dom"/>
</dbReference>
<dbReference type="GO" id="GO:0003700">
    <property type="term" value="F:DNA-binding transcription factor activity"/>
    <property type="evidence" value="ECO:0007669"/>
    <property type="project" value="InterPro"/>
</dbReference>
<dbReference type="Pfam" id="PF12840">
    <property type="entry name" value="HTH_20"/>
    <property type="match status" value="1"/>
</dbReference>
<name>A0A5Q2RNV6_9ACTN</name>
<feature type="domain" description="HTH arsR-type" evidence="2">
    <location>
        <begin position="62"/>
        <end position="138"/>
    </location>
</feature>
<feature type="region of interest" description="Disordered" evidence="1">
    <location>
        <begin position="32"/>
        <end position="51"/>
    </location>
</feature>
<dbReference type="SUPFAM" id="SSF46785">
    <property type="entry name" value="Winged helix' DNA-binding domain"/>
    <property type="match status" value="1"/>
</dbReference>
<dbReference type="Proteomes" id="UP000334019">
    <property type="component" value="Chromosome"/>
</dbReference>
<dbReference type="InterPro" id="IPR036390">
    <property type="entry name" value="WH_DNA-bd_sf"/>
</dbReference>
<dbReference type="AlphaFoldDB" id="A0A5Q2RNV6"/>
<proteinExistence type="predicted"/>
<dbReference type="SMART" id="SM00418">
    <property type="entry name" value="HTH_ARSR"/>
    <property type="match status" value="1"/>
</dbReference>
<organism evidence="3 4">
    <name type="scientific">Actinomarinicola tropica</name>
    <dbReference type="NCBI Taxonomy" id="2789776"/>
    <lineage>
        <taxon>Bacteria</taxon>
        <taxon>Bacillati</taxon>
        <taxon>Actinomycetota</taxon>
        <taxon>Acidimicrobiia</taxon>
        <taxon>Acidimicrobiales</taxon>
        <taxon>Iamiaceae</taxon>
        <taxon>Actinomarinicola</taxon>
    </lineage>
</organism>
<reference evidence="3 4" key="1">
    <citation type="submission" date="2019-11" db="EMBL/GenBank/DDBJ databases">
        <authorList>
            <person name="He Y."/>
        </authorList>
    </citation>
    <scope>NUCLEOTIDE SEQUENCE [LARGE SCALE GENOMIC DNA]</scope>
    <source>
        <strain evidence="3 4">SCSIO 58843</strain>
    </source>
</reference>
<evidence type="ECO:0000259" key="2">
    <source>
        <dbReference type="SMART" id="SM00418"/>
    </source>
</evidence>
<dbReference type="InterPro" id="IPR036388">
    <property type="entry name" value="WH-like_DNA-bd_sf"/>
</dbReference>
<sequence length="263" mass="29317">MAPPRVTARLRSQRTLCRVPIAKDSLQTLLWEGRTVPDETPDQTPRTADPLPADECRVLDAAALKALAHPLRFRLLERLMERGPSTASELAREVGESSGSTSYHLRQLAAHELIVEAPDIGTGRDRWWRARPGGWTLEGFEMQQNQPETAHDVDVVLDEVRRTQTERLHRWHREAHLWGSEWVDGSIDMISRPILTRGEMRQMRDELLAVVDRWRSAVGERSAGRAPVPDGAVPVTLVLDVFPSGDPPGRDADGDQAGTATSP</sequence>
<dbReference type="Gene3D" id="1.10.10.10">
    <property type="entry name" value="Winged helix-like DNA-binding domain superfamily/Winged helix DNA-binding domain"/>
    <property type="match status" value="1"/>
</dbReference>
<dbReference type="EMBL" id="CP045851">
    <property type="protein sequence ID" value="QGG96106.1"/>
    <property type="molecule type" value="Genomic_DNA"/>
</dbReference>
<gene>
    <name evidence="3" type="ORF">GH723_13915</name>
</gene>
<evidence type="ECO:0000256" key="1">
    <source>
        <dbReference type="SAM" id="MobiDB-lite"/>
    </source>
</evidence>
<dbReference type="InterPro" id="IPR011991">
    <property type="entry name" value="ArsR-like_HTH"/>
</dbReference>
<evidence type="ECO:0000313" key="3">
    <source>
        <dbReference type="EMBL" id="QGG96106.1"/>
    </source>
</evidence>
<evidence type="ECO:0000313" key="4">
    <source>
        <dbReference type="Proteomes" id="UP000334019"/>
    </source>
</evidence>
<dbReference type="KEGG" id="atq:GH723_13915"/>
<protein>
    <submittedName>
        <fullName evidence="3">Helix-turn-helix domain-containing protein</fullName>
    </submittedName>
</protein>
<feature type="region of interest" description="Disordered" evidence="1">
    <location>
        <begin position="243"/>
        <end position="263"/>
    </location>
</feature>
<keyword evidence="4" id="KW-1185">Reference proteome</keyword>
<accession>A0A5Q2RNV6</accession>